<dbReference type="Gene3D" id="3.50.30.10">
    <property type="entry name" value="Phosphohistidine domain"/>
    <property type="match status" value="1"/>
</dbReference>
<name>A0ABD3NJ81_9STRA</name>
<evidence type="ECO:0000256" key="1">
    <source>
        <dbReference type="ARBA" id="ARBA00001946"/>
    </source>
</evidence>
<dbReference type="Pfam" id="PF02896">
    <property type="entry name" value="PEP-utilizers_C"/>
    <property type="match status" value="1"/>
</dbReference>
<feature type="binding site" evidence="12">
    <location>
        <position position="789"/>
    </location>
    <ligand>
        <name>substrate</name>
    </ligand>
</feature>
<keyword evidence="9 13" id="KW-0460">Magnesium</keyword>
<organism evidence="17 18">
    <name type="scientific">Cyclotella cryptica</name>
    <dbReference type="NCBI Taxonomy" id="29204"/>
    <lineage>
        <taxon>Eukaryota</taxon>
        <taxon>Sar</taxon>
        <taxon>Stramenopiles</taxon>
        <taxon>Ochrophyta</taxon>
        <taxon>Bacillariophyta</taxon>
        <taxon>Coscinodiscophyceae</taxon>
        <taxon>Thalassiosirophycidae</taxon>
        <taxon>Stephanodiscales</taxon>
        <taxon>Stephanodiscaceae</taxon>
        <taxon>Cyclotella</taxon>
    </lineage>
</organism>
<dbReference type="Gene3D" id="1.20.80.30">
    <property type="match status" value="1"/>
</dbReference>
<dbReference type="InterPro" id="IPR000121">
    <property type="entry name" value="PEP_util_C"/>
</dbReference>
<dbReference type="NCBIfam" id="NF004531">
    <property type="entry name" value="PRK05878.1"/>
    <property type="match status" value="1"/>
</dbReference>
<comment type="similarity">
    <text evidence="2 10">Belongs to the PEP-utilizing enzyme family.</text>
</comment>
<keyword evidence="8" id="KW-0067">ATP-binding</keyword>
<dbReference type="GO" id="GO:0005524">
    <property type="term" value="F:ATP binding"/>
    <property type="evidence" value="ECO:0007669"/>
    <property type="project" value="UniProtKB-UniRule"/>
</dbReference>
<dbReference type="InterPro" id="IPR018274">
    <property type="entry name" value="PEP_util_AS"/>
</dbReference>
<protein>
    <recommendedName>
        <fullName evidence="3 10">Pyruvate, phosphate dikinase</fullName>
        <ecNumber evidence="3 10">2.7.9.1</ecNumber>
    </recommendedName>
</protein>
<dbReference type="PIRSF" id="PIRSF000853">
    <property type="entry name" value="PPDK"/>
    <property type="match status" value="1"/>
</dbReference>
<evidence type="ECO:0000259" key="14">
    <source>
        <dbReference type="Pfam" id="PF00391"/>
    </source>
</evidence>
<dbReference type="Gene3D" id="3.30.1490.20">
    <property type="entry name" value="ATP-grasp fold, A domain"/>
    <property type="match status" value="1"/>
</dbReference>
<feature type="binding site" evidence="13">
    <location>
        <position position="792"/>
    </location>
    <ligand>
        <name>Mg(2+)</name>
        <dbReference type="ChEBI" id="CHEBI:18420"/>
    </ligand>
</feature>
<dbReference type="SUPFAM" id="SSF52009">
    <property type="entry name" value="Phosphohistidine domain"/>
    <property type="match status" value="1"/>
</dbReference>
<keyword evidence="7" id="KW-0418">Kinase</keyword>
<evidence type="ECO:0000256" key="10">
    <source>
        <dbReference type="PIRNR" id="PIRNR000853"/>
    </source>
</evidence>
<keyword evidence="6" id="KW-0547">Nucleotide-binding</keyword>
<feature type="binding site" evidence="12">
    <location>
        <position position="574"/>
    </location>
    <ligand>
        <name>substrate</name>
    </ligand>
</feature>
<keyword evidence="18" id="KW-1185">Reference proteome</keyword>
<evidence type="ECO:0000259" key="16">
    <source>
        <dbReference type="Pfam" id="PF02896"/>
    </source>
</evidence>
<feature type="active site" description="Tele-phosphohistidine intermediate" evidence="11">
    <location>
        <position position="465"/>
    </location>
</feature>
<proteinExistence type="inferred from homology"/>
<dbReference type="InterPro" id="IPR040442">
    <property type="entry name" value="Pyrv_kinase-like_dom_sf"/>
</dbReference>
<feature type="domain" description="PEP-utilising enzyme C-terminal" evidence="16">
    <location>
        <begin position="546"/>
        <end position="892"/>
    </location>
</feature>
<dbReference type="GO" id="GO:0046872">
    <property type="term" value="F:metal ion binding"/>
    <property type="evidence" value="ECO:0007669"/>
    <property type="project" value="UniProtKB-UniRule"/>
</dbReference>
<evidence type="ECO:0000313" key="17">
    <source>
        <dbReference type="EMBL" id="KAL3775448.1"/>
    </source>
</evidence>
<dbReference type="SUPFAM" id="SSF56059">
    <property type="entry name" value="Glutathione synthetase ATP-binding domain-like"/>
    <property type="match status" value="1"/>
</dbReference>
<feature type="domain" description="Pyruvate phosphate dikinase AMP/ATP-binding" evidence="15">
    <location>
        <begin position="71"/>
        <end position="299"/>
    </location>
</feature>
<feature type="binding site" evidence="12">
    <location>
        <position position="790"/>
    </location>
    <ligand>
        <name>substrate</name>
    </ligand>
</feature>
<evidence type="ECO:0000256" key="11">
    <source>
        <dbReference type="PIRSR" id="PIRSR000853-1"/>
    </source>
</evidence>
<evidence type="ECO:0000256" key="7">
    <source>
        <dbReference type="ARBA" id="ARBA00022777"/>
    </source>
</evidence>
<evidence type="ECO:0000256" key="3">
    <source>
        <dbReference type="ARBA" id="ARBA00011994"/>
    </source>
</evidence>
<evidence type="ECO:0000313" key="18">
    <source>
        <dbReference type="Proteomes" id="UP001516023"/>
    </source>
</evidence>
<dbReference type="InterPro" id="IPR008279">
    <property type="entry name" value="PEP-util_enz_mobile_dom"/>
</dbReference>
<evidence type="ECO:0000259" key="15">
    <source>
        <dbReference type="Pfam" id="PF01326"/>
    </source>
</evidence>
<dbReference type="InterPro" id="IPR002192">
    <property type="entry name" value="PPDK_AMP/ATP-bd"/>
</dbReference>
<evidence type="ECO:0000256" key="2">
    <source>
        <dbReference type="ARBA" id="ARBA00007837"/>
    </source>
</evidence>
<dbReference type="Proteomes" id="UP001516023">
    <property type="component" value="Unassembled WGS sequence"/>
</dbReference>
<dbReference type="PANTHER" id="PTHR22931:SF9">
    <property type="entry name" value="PYRUVATE, PHOSPHATE DIKINASE 1, CHLOROPLASTIC"/>
    <property type="match status" value="1"/>
</dbReference>
<dbReference type="PANTHER" id="PTHR22931">
    <property type="entry name" value="PHOSPHOENOLPYRUVATE DIKINASE-RELATED"/>
    <property type="match status" value="1"/>
</dbReference>
<dbReference type="InterPro" id="IPR015813">
    <property type="entry name" value="Pyrv/PenolPyrv_kinase-like_dom"/>
</dbReference>
<dbReference type="Gene3D" id="1.10.189.10">
    <property type="entry name" value="Pyruvate Phosphate Dikinase, domain 2"/>
    <property type="match status" value="1"/>
</dbReference>
<evidence type="ECO:0000256" key="9">
    <source>
        <dbReference type="ARBA" id="ARBA00022842"/>
    </source>
</evidence>
<dbReference type="InterPro" id="IPR036637">
    <property type="entry name" value="Phosphohistidine_dom_sf"/>
</dbReference>
<dbReference type="GO" id="GO:0050242">
    <property type="term" value="F:pyruvate, phosphate dikinase activity"/>
    <property type="evidence" value="ECO:0007669"/>
    <property type="project" value="UniProtKB-UniRule"/>
</dbReference>
<evidence type="ECO:0000256" key="5">
    <source>
        <dbReference type="ARBA" id="ARBA00022723"/>
    </source>
</evidence>
<dbReference type="Pfam" id="PF00391">
    <property type="entry name" value="PEP-utilizers"/>
    <property type="match status" value="1"/>
</dbReference>
<evidence type="ECO:0000256" key="4">
    <source>
        <dbReference type="ARBA" id="ARBA00022679"/>
    </source>
</evidence>
<dbReference type="Gene3D" id="3.30.470.20">
    <property type="entry name" value="ATP-grasp fold, B domain"/>
    <property type="match status" value="1"/>
</dbReference>
<comment type="caution">
    <text evidence="17">The sequence shown here is derived from an EMBL/GenBank/DDBJ whole genome shotgun (WGS) entry which is preliminary data.</text>
</comment>
<dbReference type="EMBL" id="JABMIG020000538">
    <property type="protein sequence ID" value="KAL3775448.1"/>
    <property type="molecule type" value="Genomic_DNA"/>
</dbReference>
<dbReference type="SUPFAM" id="SSF51621">
    <property type="entry name" value="Phosphoenolpyruvate/pyruvate domain"/>
    <property type="match status" value="1"/>
</dbReference>
<reference evidence="17 18" key="1">
    <citation type="journal article" date="2020" name="G3 (Bethesda)">
        <title>Improved Reference Genome for Cyclotella cryptica CCMP332, a Model for Cell Wall Morphogenesis, Salinity Adaptation, and Lipid Production in Diatoms (Bacillariophyta).</title>
        <authorList>
            <person name="Roberts W.R."/>
            <person name="Downey K.M."/>
            <person name="Ruck E.C."/>
            <person name="Traller J.C."/>
            <person name="Alverson A.J."/>
        </authorList>
    </citation>
    <scope>NUCLEOTIDE SEQUENCE [LARGE SCALE GENOMIC DNA]</scope>
    <source>
        <strain evidence="17 18">CCMP332</strain>
    </source>
</reference>
<feature type="binding site" evidence="12">
    <location>
        <position position="627"/>
    </location>
    <ligand>
        <name>substrate</name>
    </ligand>
</feature>
<feature type="binding site" evidence="13">
    <location>
        <position position="759"/>
    </location>
    <ligand>
        <name>Mg(2+)</name>
        <dbReference type="ChEBI" id="CHEBI:18420"/>
    </ligand>
</feature>
<keyword evidence="4" id="KW-0808">Transferase</keyword>
<dbReference type="AlphaFoldDB" id="A0ABD3NJ81"/>
<comment type="catalytic activity">
    <reaction evidence="10">
        <text>pyruvate + phosphate + ATP = phosphoenolpyruvate + AMP + diphosphate + H(+)</text>
        <dbReference type="Rhea" id="RHEA:10756"/>
        <dbReference type="ChEBI" id="CHEBI:15361"/>
        <dbReference type="ChEBI" id="CHEBI:15378"/>
        <dbReference type="ChEBI" id="CHEBI:30616"/>
        <dbReference type="ChEBI" id="CHEBI:33019"/>
        <dbReference type="ChEBI" id="CHEBI:43474"/>
        <dbReference type="ChEBI" id="CHEBI:58702"/>
        <dbReference type="ChEBI" id="CHEBI:456215"/>
        <dbReference type="EC" id="2.7.9.1"/>
    </reaction>
</comment>
<dbReference type="InterPro" id="IPR010121">
    <property type="entry name" value="Pyruvate_phosphate_dikinase"/>
</dbReference>
<evidence type="ECO:0000256" key="13">
    <source>
        <dbReference type="PIRSR" id="PIRSR000853-3"/>
    </source>
</evidence>
<evidence type="ECO:0000256" key="12">
    <source>
        <dbReference type="PIRSR" id="PIRSR000853-2"/>
    </source>
</evidence>
<feature type="domain" description="PEP-utilising enzyme mobile" evidence="14">
    <location>
        <begin position="433"/>
        <end position="515"/>
    </location>
</feature>
<dbReference type="Gene3D" id="3.20.20.60">
    <property type="entry name" value="Phosphoenolpyruvate-binding domains"/>
    <property type="match status" value="1"/>
</dbReference>
<sequence>MTVYNSKYIYPFGGSAPKPTVDPSKQIVGGKGLGLQVMSKIGVDVPPGFTLTTPLCQVYAKENDLPAEVWKGVRENVRRIEIDMEKEFGSSENPLLFSCRSGAAMSMPGMMDTVLNIGLNDMTVEGLAKATGNERFAWDSYRRLLDMFGEVVLGIPHEDFEKRFDKVKEDANAKNDVDLGVDQLKKLCDEYKQVYVEQGKEFPMDPYEQLYACVKAVFGSWMTPRAVKYREINNIKNLIGTATNIQTMVFGNMGNDSGTGVAFSRNPSTGEKVMYGEYLINAQGEDVVAGIRTPQPISQMKEVLPEAYAKFLENVEKLEVYFKDMQDVEFTVEKGKLWMLQCRNGKRTGVAAIKIAIDLVNEGKCTKSEALLKVEPRHVEQLLHPAFSPEALKSDAYTKGVCAKGLPGSPGAAVGKLVFTPKQAEEEKAKGASVILVRETTSPEDVGGMWAAAGILTARGGMTSHAAVVARGWGKPCVCGCSDIVVSEVDETVTVKETNEVFRAGDVISINGATGEVIRNVIEVKTPDLRGDLGILLQWADEEDGVMKVLANADSGPDATQAASNGAQGIGLCRTEHMFFAPERLPVVRRWIFHTECLDDLDHIKHFQRSDFKDLFVAMNGMHVTIRLLDPPLHEFLPRPEQVHEKVAEELGFGKDVKSMLARIDSMHEENPMLGLRGCRLGIVKPDFTKMQVEAIMLAAADFMEECPEKAKVHPRIMIPLIGSISEYKNQALIIKSEAERVKAERGLDIPYEIGTMIEVPRAALVSDKIAALVDDEDGKPLCTFFSYGTNDLTQMTMGISRDDSNGFIPRYLELGIFEDDPFQTIDEEGVGYMVKHSASLGKTVNPNISLSVCGEHGGDPKSIEFFDSLGLNYVSCSPYRVPVARLAAGQIRVKRRMEAAAKAEASQHRGVAEKAREAGLAVVHKVAEMMHQ</sequence>
<feature type="domain" description="Pyruvate phosphate dikinase AMP/ATP-binding" evidence="15">
    <location>
        <begin position="303"/>
        <end position="356"/>
    </location>
</feature>
<feature type="active site" description="Proton donor" evidence="11">
    <location>
        <position position="854"/>
    </location>
</feature>
<dbReference type="InterPro" id="IPR013815">
    <property type="entry name" value="ATP_grasp_subdomain_1"/>
</dbReference>
<feature type="binding site" evidence="12">
    <location>
        <position position="791"/>
    </location>
    <ligand>
        <name>substrate</name>
    </ligand>
</feature>
<evidence type="ECO:0000256" key="8">
    <source>
        <dbReference type="ARBA" id="ARBA00022840"/>
    </source>
</evidence>
<evidence type="ECO:0000256" key="6">
    <source>
        <dbReference type="ARBA" id="ARBA00022741"/>
    </source>
</evidence>
<accession>A0ABD3NJ81</accession>
<keyword evidence="5 13" id="KW-0479">Metal-binding</keyword>
<dbReference type="EC" id="2.7.9.1" evidence="3 10"/>
<dbReference type="Pfam" id="PF01326">
    <property type="entry name" value="PPDK_N"/>
    <property type="match status" value="2"/>
</dbReference>
<dbReference type="PROSITE" id="PS00370">
    <property type="entry name" value="PEP_ENZYMES_PHOS_SITE"/>
    <property type="match status" value="1"/>
</dbReference>
<dbReference type="GO" id="GO:0016301">
    <property type="term" value="F:kinase activity"/>
    <property type="evidence" value="ECO:0007669"/>
    <property type="project" value="UniProtKB-UniRule"/>
</dbReference>
<gene>
    <name evidence="17" type="ORF">HJC23_006534</name>
</gene>
<dbReference type="NCBIfam" id="TIGR01828">
    <property type="entry name" value="pyru_phos_dikin"/>
    <property type="match status" value="1"/>
</dbReference>
<feature type="binding site" evidence="12">
    <location>
        <position position="792"/>
    </location>
    <ligand>
        <name>substrate</name>
    </ligand>
</feature>
<comment type="cofactor">
    <cofactor evidence="1 10 13">
        <name>Mg(2+)</name>
        <dbReference type="ChEBI" id="CHEBI:18420"/>
    </cofactor>
</comment>
<feature type="binding site" evidence="12">
    <location>
        <position position="759"/>
    </location>
    <ligand>
        <name>substrate</name>
    </ligand>
</feature>